<evidence type="ECO:0000256" key="1">
    <source>
        <dbReference type="ARBA" id="ARBA00004571"/>
    </source>
</evidence>
<dbReference type="SUPFAM" id="SSF56935">
    <property type="entry name" value="Porins"/>
    <property type="match status" value="1"/>
</dbReference>
<dbReference type="Pfam" id="PF00593">
    <property type="entry name" value="TonB_dep_Rec_b-barrel"/>
    <property type="match status" value="1"/>
</dbReference>
<reference evidence="17" key="1">
    <citation type="journal article" date="2019" name="Int. J. Syst. Evol. Microbiol.">
        <title>The Global Catalogue of Microorganisms (GCM) 10K type strain sequencing project: providing services to taxonomists for standard genome sequencing and annotation.</title>
        <authorList>
            <consortium name="The Broad Institute Genomics Platform"/>
            <consortium name="The Broad Institute Genome Sequencing Center for Infectious Disease"/>
            <person name="Wu L."/>
            <person name="Ma J."/>
        </authorList>
    </citation>
    <scope>NUCLEOTIDE SEQUENCE [LARGE SCALE GENOMIC DNA]</scope>
    <source>
        <strain evidence="17">KCTC 42224</strain>
    </source>
</reference>
<evidence type="ECO:0000256" key="6">
    <source>
        <dbReference type="ARBA" id="ARBA00023004"/>
    </source>
</evidence>
<accession>A0ABV7V4F6</accession>
<evidence type="ECO:0000256" key="3">
    <source>
        <dbReference type="ARBA" id="ARBA00022452"/>
    </source>
</evidence>
<keyword evidence="2 11" id="KW-0813">Transport</keyword>
<dbReference type="Gene3D" id="2.40.170.20">
    <property type="entry name" value="TonB-dependent receptor, beta-barrel domain"/>
    <property type="match status" value="1"/>
</dbReference>
<keyword evidence="17" id="KW-1185">Reference proteome</keyword>
<keyword evidence="6" id="KW-0408">Iron</keyword>
<keyword evidence="3 11" id="KW-1134">Transmembrane beta strand</keyword>
<keyword evidence="5 11" id="KW-0812">Transmembrane</keyword>
<feature type="chain" id="PRO_5045966435" evidence="13">
    <location>
        <begin position="25"/>
        <end position="790"/>
    </location>
</feature>
<evidence type="ECO:0000256" key="9">
    <source>
        <dbReference type="ARBA" id="ARBA00023136"/>
    </source>
</evidence>
<keyword evidence="16" id="KW-0675">Receptor</keyword>
<feature type="domain" description="TonB-dependent receptor plug" evidence="15">
    <location>
        <begin position="63"/>
        <end position="168"/>
    </location>
</feature>
<keyword evidence="8 12" id="KW-0798">TonB box</keyword>
<keyword evidence="4" id="KW-0410">Iron transport</keyword>
<dbReference type="InterPro" id="IPR039426">
    <property type="entry name" value="TonB-dep_rcpt-like"/>
</dbReference>
<comment type="similarity">
    <text evidence="11 12">Belongs to the TonB-dependent receptor family.</text>
</comment>
<dbReference type="EMBL" id="JBHRYE010000012">
    <property type="protein sequence ID" value="MFC3671566.1"/>
    <property type="molecule type" value="Genomic_DNA"/>
</dbReference>
<keyword evidence="7" id="KW-0406">Ion transport</keyword>
<evidence type="ECO:0000259" key="15">
    <source>
        <dbReference type="Pfam" id="PF07715"/>
    </source>
</evidence>
<evidence type="ECO:0000256" key="5">
    <source>
        <dbReference type="ARBA" id="ARBA00022692"/>
    </source>
</evidence>
<keyword evidence="9 11" id="KW-0472">Membrane</keyword>
<evidence type="ECO:0000256" key="8">
    <source>
        <dbReference type="ARBA" id="ARBA00023077"/>
    </source>
</evidence>
<evidence type="ECO:0000256" key="13">
    <source>
        <dbReference type="SAM" id="SignalP"/>
    </source>
</evidence>
<dbReference type="InterPro" id="IPR036942">
    <property type="entry name" value="Beta-barrel_TonB_sf"/>
</dbReference>
<gene>
    <name evidence="16" type="ORF">ACFOOT_09010</name>
</gene>
<keyword evidence="13" id="KW-0732">Signal</keyword>
<evidence type="ECO:0000256" key="4">
    <source>
        <dbReference type="ARBA" id="ARBA00022496"/>
    </source>
</evidence>
<evidence type="ECO:0000313" key="16">
    <source>
        <dbReference type="EMBL" id="MFC3671566.1"/>
    </source>
</evidence>
<evidence type="ECO:0000256" key="2">
    <source>
        <dbReference type="ARBA" id="ARBA00022448"/>
    </source>
</evidence>
<dbReference type="PROSITE" id="PS52016">
    <property type="entry name" value="TONB_DEPENDENT_REC_3"/>
    <property type="match status" value="1"/>
</dbReference>
<sequence>MKTRTRILFAAGSMLALAQMCAHAQEAAATGVASDAAATQAAVATPDSGEIIVTATRENTLLSKTPVAITAIGGDSLTKTGVTNATQLTEVAPNLSIDRGGSAGLQITIRGVSSTDNSEKGDPSAGFVVDGVFLARPQAQEVSFFDLDRVEVLRGPQGTLYGRNTTAGLVSLISAAPRLGKFSASFDGTYGNYNTIQATGVVNVPVGEFIAVRGAVNYDRRNSYILQGVSPYTLDPAKENLSGRLSVLIEPSSSVRLVLRGDYSSMKGHPGAGVLLSNLYQAPFTVPADGQLGNDPVVRTGRSADQVSTLTYPERWQSLRDNNTWGVQGDLKVDLTDWLTLNYLGSYRELTRDEQFTGLTGVNRTSGAVVTSPQTFDGSYNQNSQELRFAVNTGALKLQTGAYYFKEKSDISFLLYGTQGFQQGQRGYIFGFPQKTNSESFALFGQGTYSLADTFRLTGGVRWTKDKKRRVGATIYHATVNDPLDFTTGTQPGTTNPRGVQDSLNNAEVSYSKITWRGGFEFDATPTTLVYGTVATGYKAGGFNDGCLAGTANCNGSAVTTPDLLYYQPETLTSYEAGFKARIAGNALRLNGSVFHYDYTNLQLSQLTLVAGSPVQRTLNAGRAKVDGVELESVIKPARNHQIDLSVNWLNARYTDYLIDSAGPLTAQFAGKKLDRSPEWTLFAGYTWTIPVGDGDIQLGARTRMSASYMITAPALRAQFRQPAFTKTDLSATYNAPGGTWYLQGFVRNIENRLTLSSAQIVANFGGTFDDGVAQLSDPRLYGVRAGLRF</sequence>
<dbReference type="PANTHER" id="PTHR32552:SF81">
    <property type="entry name" value="TONB-DEPENDENT OUTER MEMBRANE RECEPTOR"/>
    <property type="match status" value="1"/>
</dbReference>
<keyword evidence="10 11" id="KW-0998">Cell outer membrane</keyword>
<dbReference type="InterPro" id="IPR012910">
    <property type="entry name" value="Plug_dom"/>
</dbReference>
<evidence type="ECO:0000256" key="12">
    <source>
        <dbReference type="RuleBase" id="RU003357"/>
    </source>
</evidence>
<dbReference type="Proteomes" id="UP001595683">
    <property type="component" value="Unassembled WGS sequence"/>
</dbReference>
<feature type="signal peptide" evidence="13">
    <location>
        <begin position="1"/>
        <end position="24"/>
    </location>
</feature>
<evidence type="ECO:0000259" key="14">
    <source>
        <dbReference type="Pfam" id="PF00593"/>
    </source>
</evidence>
<dbReference type="PANTHER" id="PTHR32552">
    <property type="entry name" value="FERRICHROME IRON RECEPTOR-RELATED"/>
    <property type="match status" value="1"/>
</dbReference>
<name>A0ABV7V4F6_9SPHN</name>
<evidence type="ECO:0000256" key="10">
    <source>
        <dbReference type="ARBA" id="ARBA00023237"/>
    </source>
</evidence>
<comment type="subcellular location">
    <subcellularLocation>
        <location evidence="1 11">Cell outer membrane</location>
        <topology evidence="1 11">Multi-pass membrane protein</topology>
    </subcellularLocation>
</comment>
<proteinExistence type="inferred from homology"/>
<evidence type="ECO:0000313" key="17">
    <source>
        <dbReference type="Proteomes" id="UP001595683"/>
    </source>
</evidence>
<comment type="caution">
    <text evidence="16">The sequence shown here is derived from an EMBL/GenBank/DDBJ whole genome shotgun (WGS) entry which is preliminary data.</text>
</comment>
<evidence type="ECO:0000256" key="7">
    <source>
        <dbReference type="ARBA" id="ARBA00023065"/>
    </source>
</evidence>
<dbReference type="Pfam" id="PF07715">
    <property type="entry name" value="Plug"/>
    <property type="match status" value="1"/>
</dbReference>
<organism evidence="16 17">
    <name type="scientific">Novosphingobium pokkalii</name>
    <dbReference type="NCBI Taxonomy" id="1770194"/>
    <lineage>
        <taxon>Bacteria</taxon>
        <taxon>Pseudomonadati</taxon>
        <taxon>Pseudomonadota</taxon>
        <taxon>Alphaproteobacteria</taxon>
        <taxon>Sphingomonadales</taxon>
        <taxon>Sphingomonadaceae</taxon>
        <taxon>Novosphingobium</taxon>
    </lineage>
</organism>
<evidence type="ECO:0000256" key="11">
    <source>
        <dbReference type="PROSITE-ProRule" id="PRU01360"/>
    </source>
</evidence>
<feature type="domain" description="TonB-dependent receptor-like beta-barrel" evidence="14">
    <location>
        <begin position="294"/>
        <end position="750"/>
    </location>
</feature>
<dbReference type="InterPro" id="IPR000531">
    <property type="entry name" value="Beta-barrel_TonB"/>
</dbReference>
<protein>
    <submittedName>
        <fullName evidence="16">TonB-dependent receptor</fullName>
    </submittedName>
</protein>
<dbReference type="RefSeq" id="WP_229815160.1">
    <property type="nucleotide sequence ID" value="NZ_BMZP01000005.1"/>
</dbReference>